<dbReference type="EMBL" id="JAKELL010000030">
    <property type="protein sequence ID" value="KAH8990467.1"/>
    <property type="molecule type" value="Genomic_DNA"/>
</dbReference>
<dbReference type="Pfam" id="PF01713">
    <property type="entry name" value="Smr"/>
    <property type="match status" value="1"/>
</dbReference>
<feature type="compositionally biased region" description="Basic residues" evidence="1">
    <location>
        <begin position="23"/>
        <end position="32"/>
    </location>
</feature>
<name>A0AAD4Q7J2_9AGAM</name>
<evidence type="ECO:0000313" key="4">
    <source>
        <dbReference type="Proteomes" id="UP001201163"/>
    </source>
</evidence>
<gene>
    <name evidence="3" type="ORF">EDB92DRAFT_1798923</name>
</gene>
<evidence type="ECO:0000259" key="2">
    <source>
        <dbReference type="PROSITE" id="PS50828"/>
    </source>
</evidence>
<protein>
    <recommendedName>
        <fullName evidence="2">Smr domain-containing protein</fullName>
    </recommendedName>
</protein>
<dbReference type="PANTHER" id="PTHR47417:SF1">
    <property type="entry name" value="SMR DOMAIN-CONTAINING PROTEIN YPL199C"/>
    <property type="match status" value="1"/>
</dbReference>
<dbReference type="Gene3D" id="3.30.1370.110">
    <property type="match status" value="1"/>
</dbReference>
<dbReference type="InterPro" id="IPR036063">
    <property type="entry name" value="Smr_dom_sf"/>
</dbReference>
<proteinExistence type="predicted"/>
<keyword evidence="4" id="KW-1185">Reference proteome</keyword>
<feature type="domain" description="Smr" evidence="2">
    <location>
        <begin position="74"/>
        <end position="150"/>
    </location>
</feature>
<dbReference type="AlphaFoldDB" id="A0AAD4Q7J2"/>
<dbReference type="PROSITE" id="PS50828">
    <property type="entry name" value="SMR"/>
    <property type="match status" value="1"/>
</dbReference>
<dbReference type="Pfam" id="PF08590">
    <property type="entry name" value="DUF1771"/>
    <property type="match status" value="1"/>
</dbReference>
<reference evidence="3" key="1">
    <citation type="submission" date="2022-01" db="EMBL/GenBank/DDBJ databases">
        <title>Comparative genomics reveals a dynamic genome evolution in the ectomycorrhizal milk-cap (Lactarius) mushrooms.</title>
        <authorList>
            <consortium name="DOE Joint Genome Institute"/>
            <person name="Lebreton A."/>
            <person name="Tang N."/>
            <person name="Kuo A."/>
            <person name="LaButti K."/>
            <person name="Drula E."/>
            <person name="Barry K."/>
            <person name="Clum A."/>
            <person name="Lipzen A."/>
            <person name="Mousain D."/>
            <person name="Ng V."/>
            <person name="Wang R."/>
            <person name="Wang X."/>
            <person name="Dai Y."/>
            <person name="Henrissat B."/>
            <person name="Grigoriev I.V."/>
            <person name="Guerin-Laguette A."/>
            <person name="Yu F."/>
            <person name="Martin F.M."/>
        </authorList>
    </citation>
    <scope>NUCLEOTIDE SEQUENCE</scope>
    <source>
        <strain evidence="3">QP</strain>
    </source>
</reference>
<dbReference type="SUPFAM" id="SSF160443">
    <property type="entry name" value="SMR domain-like"/>
    <property type="match status" value="1"/>
</dbReference>
<accession>A0AAD4Q7J2</accession>
<dbReference type="PANTHER" id="PTHR47417">
    <property type="entry name" value="SMR DOMAIN-CONTAINING PROTEIN YPL199C"/>
    <property type="match status" value="1"/>
</dbReference>
<dbReference type="SMART" id="SM00463">
    <property type="entry name" value="SMR"/>
    <property type="match status" value="1"/>
</dbReference>
<sequence length="152" mass="17024">DFAKKLREQARRKGREMSEARSRAKSAQKKGYRGAAQAHRQEVIAHESAMKELDKRAAKIIFRENNKNRKEGKVDLHGLYVAEAVQFAKDHVETARSRGDEAVRFIVGKGLHSDAGEAKIRPALEDLFTKRGLTHSLDPKNAGVLVVRLNGQ</sequence>
<dbReference type="InterPro" id="IPR002625">
    <property type="entry name" value="Smr_dom"/>
</dbReference>
<feature type="compositionally biased region" description="Basic and acidic residues" evidence="1">
    <location>
        <begin position="1"/>
        <end position="22"/>
    </location>
</feature>
<dbReference type="Proteomes" id="UP001201163">
    <property type="component" value="Unassembled WGS sequence"/>
</dbReference>
<organism evidence="3 4">
    <name type="scientific">Lactarius akahatsu</name>
    <dbReference type="NCBI Taxonomy" id="416441"/>
    <lineage>
        <taxon>Eukaryota</taxon>
        <taxon>Fungi</taxon>
        <taxon>Dikarya</taxon>
        <taxon>Basidiomycota</taxon>
        <taxon>Agaricomycotina</taxon>
        <taxon>Agaricomycetes</taxon>
        <taxon>Russulales</taxon>
        <taxon>Russulaceae</taxon>
        <taxon>Lactarius</taxon>
    </lineage>
</organism>
<dbReference type="InterPro" id="IPR053020">
    <property type="entry name" value="Smr_domain_protein"/>
</dbReference>
<evidence type="ECO:0000313" key="3">
    <source>
        <dbReference type="EMBL" id="KAH8990467.1"/>
    </source>
</evidence>
<comment type="caution">
    <text evidence="3">The sequence shown here is derived from an EMBL/GenBank/DDBJ whole genome shotgun (WGS) entry which is preliminary data.</text>
</comment>
<evidence type="ECO:0000256" key="1">
    <source>
        <dbReference type="SAM" id="MobiDB-lite"/>
    </source>
</evidence>
<dbReference type="InterPro" id="IPR013899">
    <property type="entry name" value="DUF1771"/>
</dbReference>
<feature type="region of interest" description="Disordered" evidence="1">
    <location>
        <begin position="1"/>
        <end position="39"/>
    </location>
</feature>
<feature type="non-terminal residue" evidence="3">
    <location>
        <position position="1"/>
    </location>
</feature>